<evidence type="ECO:0000313" key="6">
    <source>
        <dbReference type="Proteomes" id="UP000188268"/>
    </source>
</evidence>
<comment type="caution">
    <text evidence="5">The sequence shown here is derived from an EMBL/GenBank/DDBJ whole genome shotgun (WGS) entry which is preliminary data.</text>
</comment>
<keyword evidence="3 5" id="KW-0808">Transferase</keyword>
<dbReference type="Gene3D" id="3.30.559.10">
    <property type="entry name" value="Chloramphenicol acetyltransferase-like domain"/>
    <property type="match status" value="2"/>
</dbReference>
<dbReference type="Gramene" id="OMO60374">
    <property type="protein sequence ID" value="OMO60374"/>
    <property type="gene ID" value="CCACVL1_24201"/>
</dbReference>
<name>A0A1R3GQI5_COCAP</name>
<dbReference type="EMBL" id="AWWV01013709">
    <property type="protein sequence ID" value="OMO60374.1"/>
    <property type="molecule type" value="Genomic_DNA"/>
</dbReference>
<keyword evidence="4" id="KW-0012">Acyltransferase</keyword>
<evidence type="ECO:0000256" key="3">
    <source>
        <dbReference type="ARBA" id="ARBA00022679"/>
    </source>
</evidence>
<evidence type="ECO:0000256" key="1">
    <source>
        <dbReference type="ARBA" id="ARBA00004913"/>
    </source>
</evidence>
<keyword evidence="6" id="KW-1185">Reference proteome</keyword>
<proteinExistence type="inferred from homology"/>
<dbReference type="Proteomes" id="UP000188268">
    <property type="component" value="Unassembled WGS sequence"/>
</dbReference>
<dbReference type="PANTHER" id="PTHR31623:SF88">
    <property type="entry name" value="ACYLSUGAR ACYLTRANSFERASE 3-LIKE"/>
    <property type="match status" value="1"/>
</dbReference>
<evidence type="ECO:0000256" key="4">
    <source>
        <dbReference type="ARBA" id="ARBA00023315"/>
    </source>
</evidence>
<dbReference type="Pfam" id="PF02458">
    <property type="entry name" value="Transferase"/>
    <property type="match status" value="1"/>
</dbReference>
<reference evidence="5 6" key="1">
    <citation type="submission" date="2013-09" db="EMBL/GenBank/DDBJ databases">
        <title>Corchorus capsularis genome sequencing.</title>
        <authorList>
            <person name="Alam M."/>
            <person name="Haque M.S."/>
            <person name="Islam M.S."/>
            <person name="Emdad E.M."/>
            <person name="Islam M.M."/>
            <person name="Ahmed B."/>
            <person name="Halim A."/>
            <person name="Hossen Q.M.M."/>
            <person name="Hossain M.Z."/>
            <person name="Ahmed R."/>
            <person name="Khan M.M."/>
            <person name="Islam R."/>
            <person name="Rashid M.M."/>
            <person name="Khan S.A."/>
            <person name="Rahman M.S."/>
            <person name="Alam M."/>
        </authorList>
    </citation>
    <scope>NUCLEOTIDE SEQUENCE [LARGE SCALE GENOMIC DNA]</scope>
    <source>
        <strain evidence="6">cv. CVL-1</strain>
        <tissue evidence="5">Whole seedling</tissue>
    </source>
</reference>
<dbReference type="AlphaFoldDB" id="A0A1R3GQI5"/>
<comment type="pathway">
    <text evidence="1">Alkaloid biosynthesis.</text>
</comment>
<dbReference type="OMA" id="CKGENDD"/>
<evidence type="ECO:0000256" key="2">
    <source>
        <dbReference type="ARBA" id="ARBA00009861"/>
    </source>
</evidence>
<protein>
    <submittedName>
        <fullName evidence="5">Transferase</fullName>
    </submittedName>
</protein>
<organism evidence="5 6">
    <name type="scientific">Corchorus capsularis</name>
    <name type="common">Jute</name>
    <dbReference type="NCBI Taxonomy" id="210143"/>
    <lineage>
        <taxon>Eukaryota</taxon>
        <taxon>Viridiplantae</taxon>
        <taxon>Streptophyta</taxon>
        <taxon>Embryophyta</taxon>
        <taxon>Tracheophyta</taxon>
        <taxon>Spermatophyta</taxon>
        <taxon>Magnoliopsida</taxon>
        <taxon>eudicotyledons</taxon>
        <taxon>Gunneridae</taxon>
        <taxon>Pentapetalae</taxon>
        <taxon>rosids</taxon>
        <taxon>malvids</taxon>
        <taxon>Malvales</taxon>
        <taxon>Malvaceae</taxon>
        <taxon>Grewioideae</taxon>
        <taxon>Apeibeae</taxon>
        <taxon>Corchorus</taxon>
    </lineage>
</organism>
<accession>A0A1R3GQI5</accession>
<dbReference type="InterPro" id="IPR023213">
    <property type="entry name" value="CAT-like_dom_sf"/>
</dbReference>
<comment type="similarity">
    <text evidence="2">Belongs to the plant acyltransferase family.</text>
</comment>
<gene>
    <name evidence="5" type="ORF">CCACVL1_24201</name>
</gene>
<dbReference type="PANTHER" id="PTHR31623">
    <property type="entry name" value="F21J9.9"/>
    <property type="match status" value="1"/>
</dbReference>
<dbReference type="OrthoDB" id="1932220at2759"/>
<sequence length="298" mass="33045">MAMEFIVENIHKEIIKPCSPTPLHLKTSKLSFLDQIIPMDHVPLIFYYPNDNITEVEARSQLLKKSLSETLTRFYPFAGRLSSSSSIECNDQGVDFVETRVNCRLQDILKQHDGGESITKLGPEPIMVSKEAETRPLVLVKVNFFECGSMAIGISFSHKVADLSTMKFFIKTWAAMAQAKGSSEVVLPVPYFTIIPSLFPPILDLPVTSESDVMGQLRKDVASRRLVFDASKISMLKAQVASRDVPQPTRVEAVVALILKCAMAAATTNRGGFKKQSGLVHLVNFRKRINHSQAHGSP</sequence>
<dbReference type="GO" id="GO:0016746">
    <property type="term" value="F:acyltransferase activity"/>
    <property type="evidence" value="ECO:0007669"/>
    <property type="project" value="UniProtKB-KW"/>
</dbReference>
<evidence type="ECO:0000313" key="5">
    <source>
        <dbReference type="EMBL" id="OMO60374.1"/>
    </source>
</evidence>